<dbReference type="PANTHER" id="PTHR20859:SF53">
    <property type="entry name" value="INTERLEUKIN-22 RECEPTOR SUBUNIT ALPHA-1"/>
    <property type="match status" value="1"/>
</dbReference>
<dbReference type="InterPro" id="IPR015373">
    <property type="entry name" value="Interferon/interleukin_rcp_dom"/>
</dbReference>
<dbReference type="AlphaFoldDB" id="A0A8S4AK76"/>
<organism evidence="5 6">
    <name type="scientific">Menidia menidia</name>
    <name type="common">Atlantic silverside</name>
    <dbReference type="NCBI Taxonomy" id="238744"/>
    <lineage>
        <taxon>Eukaryota</taxon>
        <taxon>Metazoa</taxon>
        <taxon>Chordata</taxon>
        <taxon>Craniata</taxon>
        <taxon>Vertebrata</taxon>
        <taxon>Euteleostomi</taxon>
        <taxon>Actinopterygii</taxon>
        <taxon>Neopterygii</taxon>
        <taxon>Teleostei</taxon>
        <taxon>Neoteleostei</taxon>
        <taxon>Acanthomorphata</taxon>
        <taxon>Ovalentaria</taxon>
        <taxon>Atherinomorphae</taxon>
        <taxon>Atheriniformes</taxon>
        <taxon>Atherinopsidae</taxon>
        <taxon>Menidiinae</taxon>
        <taxon>Menidia</taxon>
    </lineage>
</organism>
<evidence type="ECO:0000259" key="4">
    <source>
        <dbReference type="PROSITE" id="PS50853"/>
    </source>
</evidence>
<keyword evidence="6" id="KW-1185">Reference proteome</keyword>
<comment type="caution">
    <text evidence="5">The sequence shown here is derived from an EMBL/GenBank/DDBJ whole genome shotgun (WGS) entry which is preliminary data.</text>
</comment>
<gene>
    <name evidence="5" type="ORF">MMEN_LOCUS2627</name>
</gene>
<feature type="compositionally biased region" description="Low complexity" evidence="1">
    <location>
        <begin position="433"/>
        <end position="445"/>
    </location>
</feature>
<feature type="signal peptide" evidence="3">
    <location>
        <begin position="1"/>
        <end position="17"/>
    </location>
</feature>
<proteinExistence type="predicted"/>
<dbReference type="InterPro" id="IPR003961">
    <property type="entry name" value="FN3_dom"/>
</dbReference>
<dbReference type="GO" id="GO:0004896">
    <property type="term" value="F:cytokine receptor activity"/>
    <property type="evidence" value="ECO:0007669"/>
    <property type="project" value="TreeGrafter"/>
</dbReference>
<keyword evidence="2" id="KW-0472">Membrane</keyword>
<feature type="compositionally biased region" description="Acidic residues" evidence="1">
    <location>
        <begin position="297"/>
        <end position="308"/>
    </location>
</feature>
<keyword evidence="2" id="KW-1133">Transmembrane helix</keyword>
<dbReference type="InterPro" id="IPR036116">
    <property type="entry name" value="FN3_sf"/>
</dbReference>
<reference evidence="5" key="1">
    <citation type="submission" date="2021-05" db="EMBL/GenBank/DDBJ databases">
        <authorList>
            <person name="Tigano A."/>
        </authorList>
    </citation>
    <scope>NUCLEOTIDE SEQUENCE</scope>
</reference>
<dbReference type="CDD" id="cd00063">
    <property type="entry name" value="FN3"/>
    <property type="match status" value="1"/>
</dbReference>
<feature type="region of interest" description="Disordered" evidence="1">
    <location>
        <begin position="273"/>
        <end position="389"/>
    </location>
</feature>
<evidence type="ECO:0000256" key="1">
    <source>
        <dbReference type="SAM" id="MobiDB-lite"/>
    </source>
</evidence>
<dbReference type="Proteomes" id="UP000677803">
    <property type="component" value="Unassembled WGS sequence"/>
</dbReference>
<evidence type="ECO:0000313" key="6">
    <source>
        <dbReference type="Proteomes" id="UP000677803"/>
    </source>
</evidence>
<dbReference type="Pfam" id="PF09294">
    <property type="entry name" value="Interfer-bind"/>
    <property type="match status" value="1"/>
</dbReference>
<dbReference type="SUPFAM" id="SSF49265">
    <property type="entry name" value="Fibronectin type III"/>
    <property type="match status" value="2"/>
</dbReference>
<protein>
    <submittedName>
        <fullName evidence="5">(Atlantic silverside) hypothetical protein</fullName>
    </submittedName>
</protein>
<keyword evidence="2" id="KW-0812">Transmembrane</keyword>
<dbReference type="InterPro" id="IPR050650">
    <property type="entry name" value="Type-II_Cytokine-TF_Rcpt"/>
</dbReference>
<dbReference type="PANTHER" id="PTHR20859">
    <property type="entry name" value="INTERFERON/INTERLEUKIN RECEPTOR"/>
    <property type="match status" value="1"/>
</dbReference>
<evidence type="ECO:0000313" key="5">
    <source>
        <dbReference type="EMBL" id="CAG5865986.1"/>
    </source>
</evidence>
<feature type="chain" id="PRO_5035831196" evidence="3">
    <location>
        <begin position="18"/>
        <end position="492"/>
    </location>
</feature>
<feature type="compositionally biased region" description="Basic and acidic residues" evidence="1">
    <location>
        <begin position="353"/>
        <end position="368"/>
    </location>
</feature>
<evidence type="ECO:0000256" key="3">
    <source>
        <dbReference type="SAM" id="SignalP"/>
    </source>
</evidence>
<dbReference type="InterPro" id="IPR013783">
    <property type="entry name" value="Ig-like_fold"/>
</dbReference>
<feature type="transmembrane region" description="Helical" evidence="2">
    <location>
        <begin position="219"/>
        <end position="243"/>
    </location>
</feature>
<feature type="compositionally biased region" description="Basic and acidic residues" evidence="1">
    <location>
        <begin position="279"/>
        <end position="289"/>
    </location>
</feature>
<feature type="region of interest" description="Disordered" evidence="1">
    <location>
        <begin position="421"/>
        <end position="467"/>
    </location>
</feature>
<evidence type="ECO:0000256" key="2">
    <source>
        <dbReference type="SAM" id="Phobius"/>
    </source>
</evidence>
<feature type="compositionally biased region" description="Low complexity" evidence="1">
    <location>
        <begin position="322"/>
        <end position="333"/>
    </location>
</feature>
<dbReference type="Pfam" id="PF01108">
    <property type="entry name" value="Tissue_fac"/>
    <property type="match status" value="1"/>
</dbReference>
<dbReference type="EMBL" id="CAJRST010001113">
    <property type="protein sequence ID" value="CAG5865986.1"/>
    <property type="molecule type" value="Genomic_DNA"/>
</dbReference>
<name>A0A8S4AK76_9TELE</name>
<dbReference type="PROSITE" id="PS50853">
    <property type="entry name" value="FN3"/>
    <property type="match status" value="1"/>
</dbReference>
<sequence length="492" mass="54865">MQRLPLLALLLSCAGLASPPAPVNVRMTSDNFQHVLRWDPGPGTPTGTRYNISKTKAGRKAWKLSFKSTNETSCRLRLENKEQYSFYVQALHNQTLSPKSNLVTFKPFRDTTIGPPELSLSGHGTYIHVNISLPKADKLSKIDDIQKFFDPKFIVLWRKENGKVHEFETHKKSFPIKDLEEGVEYWVQVDMKIRSNRHTKPSAWCRVWTSPQKQTRVPVFVGVVSILLVFIIIILIMGSFTCCRLKTSVPRSLMIVLGKNNILTPKRLIPDQISIGSENGKKDKRKDPRTSGPDNTSGEEDNSDDESDTGNLYLGRDEGRSLSESSYQESGSLCEQSKMAKDSEDVPVVSLAETERLEPESDHEDTKAEGAQTCFRNSSGLQSPLRGDEAGGLKEESLVWDVSGNVNLFSVTLASLSVGNEAGEEAKRHTEDSSLGLLSQTSSQTELDDPPTAELTDQTHEDTEAPCADRCAETWLLTDEDEEDFSEYLGHR</sequence>
<feature type="domain" description="Fibronectin type-III" evidence="4">
    <location>
        <begin position="19"/>
        <end position="111"/>
    </location>
</feature>
<dbReference type="Gene3D" id="2.60.40.10">
    <property type="entry name" value="Immunoglobulins"/>
    <property type="match status" value="1"/>
</dbReference>
<accession>A0A8S4AK76</accession>
<dbReference type="GO" id="GO:0005886">
    <property type="term" value="C:plasma membrane"/>
    <property type="evidence" value="ECO:0007669"/>
    <property type="project" value="TreeGrafter"/>
</dbReference>
<dbReference type="OrthoDB" id="8947665at2759"/>
<keyword evidence="3" id="KW-0732">Signal</keyword>